<protein>
    <submittedName>
        <fullName evidence="1">Uncharacterized protein</fullName>
    </submittedName>
</protein>
<comment type="caution">
    <text evidence="1">The sequence shown here is derived from an EMBL/GenBank/DDBJ whole genome shotgun (WGS) entry which is preliminary data.</text>
</comment>
<dbReference type="EMBL" id="JAEVLS010000003">
    <property type="protein sequence ID" value="MBM0106493.1"/>
    <property type="molecule type" value="Genomic_DNA"/>
</dbReference>
<proteinExistence type="predicted"/>
<sequence length="93" mass="10487">MSASHESFEWHLTPAGGVEGSEFLDFGGNVLRPTPEDRVATFVLDEHQCHALEKIQCTWSQTWIKADSNLAPLYEKYGMHPAHVAQSLEKYGR</sequence>
<dbReference type="RefSeq" id="WP_203168591.1">
    <property type="nucleotide sequence ID" value="NZ_JAEVLS010000003.1"/>
</dbReference>
<name>A0ABS1WZT5_9GAMM</name>
<dbReference type="Proteomes" id="UP000661077">
    <property type="component" value="Unassembled WGS sequence"/>
</dbReference>
<organism evidence="1 2">
    <name type="scientific">Steroidobacter gossypii</name>
    <dbReference type="NCBI Taxonomy" id="2805490"/>
    <lineage>
        <taxon>Bacteria</taxon>
        <taxon>Pseudomonadati</taxon>
        <taxon>Pseudomonadota</taxon>
        <taxon>Gammaproteobacteria</taxon>
        <taxon>Steroidobacterales</taxon>
        <taxon>Steroidobacteraceae</taxon>
        <taxon>Steroidobacter</taxon>
    </lineage>
</organism>
<accession>A0ABS1WZT5</accession>
<gene>
    <name evidence="1" type="ORF">JM946_17325</name>
</gene>
<evidence type="ECO:0000313" key="1">
    <source>
        <dbReference type="EMBL" id="MBM0106493.1"/>
    </source>
</evidence>
<keyword evidence="2" id="KW-1185">Reference proteome</keyword>
<evidence type="ECO:0000313" key="2">
    <source>
        <dbReference type="Proteomes" id="UP000661077"/>
    </source>
</evidence>
<reference evidence="1 2" key="1">
    <citation type="journal article" date="2021" name="Int. J. Syst. Evol. Microbiol.">
        <title>Steroidobacter gossypii sp. nov., isolated from soil of cotton cropping field.</title>
        <authorList>
            <person name="Huang R."/>
            <person name="Yang S."/>
            <person name="Zhen C."/>
            <person name="Liu W."/>
        </authorList>
    </citation>
    <scope>NUCLEOTIDE SEQUENCE [LARGE SCALE GENOMIC DNA]</scope>
    <source>
        <strain evidence="1 2">S1-65</strain>
    </source>
</reference>